<evidence type="ECO:0000313" key="7">
    <source>
        <dbReference type="Proteomes" id="UP000001307"/>
    </source>
</evidence>
<evidence type="ECO:0000256" key="2">
    <source>
        <dbReference type="ARBA" id="ARBA00022692"/>
    </source>
</evidence>
<organism evidence="6">
    <name type="scientific">Oikopleura dioica</name>
    <name type="common">Tunicate</name>
    <dbReference type="NCBI Taxonomy" id="34765"/>
    <lineage>
        <taxon>Eukaryota</taxon>
        <taxon>Metazoa</taxon>
        <taxon>Chordata</taxon>
        <taxon>Tunicata</taxon>
        <taxon>Appendicularia</taxon>
        <taxon>Copelata</taxon>
        <taxon>Oikopleuridae</taxon>
        <taxon>Oikopleura</taxon>
    </lineage>
</organism>
<evidence type="ECO:0000256" key="1">
    <source>
        <dbReference type="ARBA" id="ARBA00004141"/>
    </source>
</evidence>
<sequence length="275" mass="31076">MRTRVEDKKQEGFFNELDIKMFGKMSPEDIKGSIIVLTLYMMQGFALGVVMCVPMVLNSMGVKMEAQALFSFALYPFSFKILWAPIVDSISFGKLGLRKVWIVLAQFSVGLLFFVTSFCFETLVENGDVAIVTVIFFLIVAMITVQDISVDGWACSLLSPEYVGMTANLQLTGQLIGISSYNAYFEYLDETIGYSAFLRYVSVILIISTVAVLIFVKETSLAKENSWAFVKTSYVNIFKLLKLKPMMLLGKNEKNVKIYVHDIFFIRKSDFLPDL</sequence>
<accession>E4Y3D3</accession>
<comment type="subcellular location">
    <subcellularLocation>
        <location evidence="1">Membrane</location>
        <topology evidence="1">Multi-pass membrane protein</topology>
    </subcellularLocation>
</comment>
<feature type="non-terminal residue" evidence="6">
    <location>
        <position position="275"/>
    </location>
</feature>
<name>E4Y3D3_OIKDI</name>
<keyword evidence="4 5" id="KW-0472">Membrane</keyword>
<protein>
    <recommendedName>
        <fullName evidence="8">Major facilitator superfamily associated domain-containing protein</fullName>
    </recommendedName>
</protein>
<dbReference type="AlphaFoldDB" id="E4Y3D3"/>
<dbReference type="InParanoid" id="E4Y3D3"/>
<dbReference type="SUPFAM" id="SSF103473">
    <property type="entry name" value="MFS general substrate transporter"/>
    <property type="match status" value="1"/>
</dbReference>
<dbReference type="InterPro" id="IPR024371">
    <property type="entry name" value="AcetylCoA_trans_1-like"/>
</dbReference>
<evidence type="ECO:0000256" key="5">
    <source>
        <dbReference type="SAM" id="Phobius"/>
    </source>
</evidence>
<dbReference type="OrthoDB" id="6415790at2759"/>
<dbReference type="PANTHER" id="PTHR12778:SF9">
    <property type="entry name" value="ACETYL-COENZYME A TRANSPORTER 1"/>
    <property type="match status" value="1"/>
</dbReference>
<reference evidence="6" key="1">
    <citation type="journal article" date="2010" name="Science">
        <title>Plasticity of animal genome architecture unmasked by rapid evolution of a pelagic tunicate.</title>
        <authorList>
            <person name="Denoeud F."/>
            <person name="Henriet S."/>
            <person name="Mungpakdee S."/>
            <person name="Aury J.M."/>
            <person name="Da Silva C."/>
            <person name="Brinkmann H."/>
            <person name="Mikhaleva J."/>
            <person name="Olsen L.C."/>
            <person name="Jubin C."/>
            <person name="Canestro C."/>
            <person name="Bouquet J.M."/>
            <person name="Danks G."/>
            <person name="Poulain J."/>
            <person name="Campsteijn C."/>
            <person name="Adamski M."/>
            <person name="Cross I."/>
            <person name="Yadetie F."/>
            <person name="Muffato M."/>
            <person name="Louis A."/>
            <person name="Butcher S."/>
            <person name="Tsagkogeorga G."/>
            <person name="Konrad A."/>
            <person name="Singh S."/>
            <person name="Jensen M.F."/>
            <person name="Cong E.H."/>
            <person name="Eikeseth-Otteraa H."/>
            <person name="Noel B."/>
            <person name="Anthouard V."/>
            <person name="Porcel B.M."/>
            <person name="Kachouri-Lafond R."/>
            <person name="Nishino A."/>
            <person name="Ugolini M."/>
            <person name="Chourrout P."/>
            <person name="Nishida H."/>
            <person name="Aasland R."/>
            <person name="Huzurbazar S."/>
            <person name="Westhof E."/>
            <person name="Delsuc F."/>
            <person name="Lehrach H."/>
            <person name="Reinhardt R."/>
            <person name="Weissenbach J."/>
            <person name="Roy S.W."/>
            <person name="Artiguenave F."/>
            <person name="Postlethwait J.H."/>
            <person name="Manak J.R."/>
            <person name="Thompson E.M."/>
            <person name="Jaillon O."/>
            <person name="Du Pasquier L."/>
            <person name="Boudinot P."/>
            <person name="Liberles D.A."/>
            <person name="Volff J.N."/>
            <person name="Philippe H."/>
            <person name="Lenhard B."/>
            <person name="Roest Crollius H."/>
            <person name="Wincker P."/>
            <person name="Chourrout D."/>
        </authorList>
    </citation>
    <scope>NUCLEOTIDE SEQUENCE [LARGE SCALE GENOMIC DNA]</scope>
</reference>
<gene>
    <name evidence="6" type="ORF">GSOID_T00001486001</name>
</gene>
<feature type="transmembrane region" description="Helical" evidence="5">
    <location>
        <begin position="162"/>
        <end position="185"/>
    </location>
</feature>
<keyword evidence="3 5" id="KW-1133">Transmembrane helix</keyword>
<dbReference type="InterPro" id="IPR004752">
    <property type="entry name" value="AmpG_permease/AT-1"/>
</dbReference>
<evidence type="ECO:0000256" key="4">
    <source>
        <dbReference type="ARBA" id="ARBA00023136"/>
    </source>
</evidence>
<proteinExistence type="predicted"/>
<evidence type="ECO:0000313" key="6">
    <source>
        <dbReference type="EMBL" id="CBY16348.1"/>
    </source>
</evidence>
<feature type="transmembrane region" description="Helical" evidence="5">
    <location>
        <begin position="34"/>
        <end position="57"/>
    </location>
</feature>
<evidence type="ECO:0008006" key="8">
    <source>
        <dbReference type="Google" id="ProtNLM"/>
    </source>
</evidence>
<dbReference type="PANTHER" id="PTHR12778">
    <property type="entry name" value="SOLUTE CARRIER FAMILY 33 ACETYL-COA TRANSPORTER -RELATED"/>
    <property type="match status" value="1"/>
</dbReference>
<dbReference type="GO" id="GO:0008521">
    <property type="term" value="F:acetyl-CoA transmembrane transporter activity"/>
    <property type="evidence" value="ECO:0007669"/>
    <property type="project" value="InterPro"/>
</dbReference>
<dbReference type="Pfam" id="PF13000">
    <property type="entry name" value="Acatn"/>
    <property type="match status" value="1"/>
</dbReference>
<feature type="transmembrane region" description="Helical" evidence="5">
    <location>
        <begin position="100"/>
        <end position="123"/>
    </location>
</feature>
<dbReference type="GO" id="GO:0016020">
    <property type="term" value="C:membrane"/>
    <property type="evidence" value="ECO:0007669"/>
    <property type="project" value="UniProtKB-SubCell"/>
</dbReference>
<dbReference type="EMBL" id="FN654109">
    <property type="protein sequence ID" value="CBY16348.1"/>
    <property type="molecule type" value="Genomic_DNA"/>
</dbReference>
<evidence type="ECO:0000256" key="3">
    <source>
        <dbReference type="ARBA" id="ARBA00022989"/>
    </source>
</evidence>
<dbReference type="GO" id="GO:0035348">
    <property type="term" value="P:acetyl-CoA transmembrane transport"/>
    <property type="evidence" value="ECO:0007669"/>
    <property type="project" value="InterPro"/>
</dbReference>
<dbReference type="Proteomes" id="UP000001307">
    <property type="component" value="Unassembled WGS sequence"/>
</dbReference>
<keyword evidence="7" id="KW-1185">Reference proteome</keyword>
<feature type="transmembrane region" description="Helical" evidence="5">
    <location>
        <begin position="69"/>
        <end position="88"/>
    </location>
</feature>
<keyword evidence="2 5" id="KW-0812">Transmembrane</keyword>
<feature type="transmembrane region" description="Helical" evidence="5">
    <location>
        <begin position="197"/>
        <end position="216"/>
    </location>
</feature>
<dbReference type="InterPro" id="IPR036259">
    <property type="entry name" value="MFS_trans_sf"/>
</dbReference>
<feature type="transmembrane region" description="Helical" evidence="5">
    <location>
        <begin position="129"/>
        <end position="150"/>
    </location>
</feature>
<dbReference type="Gene3D" id="1.20.1250.20">
    <property type="entry name" value="MFS general substrate transporter like domains"/>
    <property type="match status" value="1"/>
</dbReference>